<dbReference type="Ensembl" id="ENSLBET00000011221.1">
    <property type="protein sequence ID" value="ENSLBEP00000010650.1"/>
    <property type="gene ID" value="ENSLBEG00000008231.1"/>
</dbReference>
<accession>A0A3Q3LPU5</accession>
<sequence length="99" mass="10998">MLWISSRTCERHLKQKVEDVSAQPLQPGGRWRSDPAGGGETKTWALLLGFIFRHLIPDLRTHAGQKTVLNLVLRGCVSHPVVLLWGYTSPAVQTESKPA</sequence>
<dbReference type="GeneTree" id="ENSGT00990000210304"/>
<dbReference type="Proteomes" id="UP000261660">
    <property type="component" value="Unplaced"/>
</dbReference>
<reference evidence="2" key="2">
    <citation type="submission" date="2025-09" db="UniProtKB">
        <authorList>
            <consortium name="Ensembl"/>
        </authorList>
    </citation>
    <scope>IDENTIFICATION</scope>
</reference>
<evidence type="ECO:0000313" key="2">
    <source>
        <dbReference type="Ensembl" id="ENSLBEP00000010650.1"/>
    </source>
</evidence>
<reference evidence="2" key="1">
    <citation type="submission" date="2025-08" db="UniProtKB">
        <authorList>
            <consortium name="Ensembl"/>
        </authorList>
    </citation>
    <scope>IDENTIFICATION</scope>
</reference>
<dbReference type="InParanoid" id="A0A3Q3LPU5"/>
<proteinExistence type="predicted"/>
<protein>
    <submittedName>
        <fullName evidence="2">Uncharacterized protein</fullName>
    </submittedName>
</protein>
<dbReference type="AlphaFoldDB" id="A0A3Q3LPU5"/>
<name>A0A3Q3LPU5_9LABR</name>
<feature type="region of interest" description="Disordered" evidence="1">
    <location>
        <begin position="18"/>
        <end position="37"/>
    </location>
</feature>
<organism evidence="2 3">
    <name type="scientific">Labrus bergylta</name>
    <name type="common">ballan wrasse</name>
    <dbReference type="NCBI Taxonomy" id="56723"/>
    <lineage>
        <taxon>Eukaryota</taxon>
        <taxon>Metazoa</taxon>
        <taxon>Chordata</taxon>
        <taxon>Craniata</taxon>
        <taxon>Vertebrata</taxon>
        <taxon>Euteleostomi</taxon>
        <taxon>Actinopterygii</taxon>
        <taxon>Neopterygii</taxon>
        <taxon>Teleostei</taxon>
        <taxon>Neoteleostei</taxon>
        <taxon>Acanthomorphata</taxon>
        <taxon>Eupercaria</taxon>
        <taxon>Labriformes</taxon>
        <taxon>Labridae</taxon>
        <taxon>Labrus</taxon>
    </lineage>
</organism>
<keyword evidence="3" id="KW-1185">Reference proteome</keyword>
<evidence type="ECO:0000313" key="3">
    <source>
        <dbReference type="Proteomes" id="UP000261660"/>
    </source>
</evidence>
<evidence type="ECO:0000256" key="1">
    <source>
        <dbReference type="SAM" id="MobiDB-lite"/>
    </source>
</evidence>